<dbReference type="SMART" id="SM00304">
    <property type="entry name" value="HAMP"/>
    <property type="match status" value="1"/>
</dbReference>
<name>A0ABY4GHT4_9BACI</name>
<evidence type="ECO:0000256" key="4">
    <source>
        <dbReference type="ARBA" id="ARBA00023224"/>
    </source>
</evidence>
<dbReference type="RefSeq" id="WP_244740928.1">
    <property type="nucleotide sequence ID" value="NZ_CP095071.1"/>
</dbReference>
<dbReference type="Proteomes" id="UP000831537">
    <property type="component" value="Chromosome"/>
</dbReference>
<dbReference type="Gene3D" id="6.10.340.10">
    <property type="match status" value="1"/>
</dbReference>
<dbReference type="PROSITE" id="PS50111">
    <property type="entry name" value="CHEMOTAXIS_TRANSDUC_2"/>
    <property type="match status" value="1"/>
</dbReference>
<keyword evidence="2" id="KW-1003">Cell membrane</keyword>
<dbReference type="InterPro" id="IPR004090">
    <property type="entry name" value="Chemotax_Me-accpt_rcpt"/>
</dbReference>
<organism evidence="9 10">
    <name type="scientific">Gracilibacillus salinarum</name>
    <dbReference type="NCBI Taxonomy" id="2932255"/>
    <lineage>
        <taxon>Bacteria</taxon>
        <taxon>Bacillati</taxon>
        <taxon>Bacillota</taxon>
        <taxon>Bacilli</taxon>
        <taxon>Bacillales</taxon>
        <taxon>Bacillaceae</taxon>
        <taxon>Gracilibacillus</taxon>
    </lineage>
</organism>
<dbReference type="InterPro" id="IPR003660">
    <property type="entry name" value="HAMP_dom"/>
</dbReference>
<dbReference type="CDD" id="cd06225">
    <property type="entry name" value="HAMP"/>
    <property type="match status" value="1"/>
</dbReference>
<evidence type="ECO:0000259" key="8">
    <source>
        <dbReference type="PROSITE" id="PS50885"/>
    </source>
</evidence>
<feature type="domain" description="HAMP" evidence="8">
    <location>
        <begin position="215"/>
        <end position="268"/>
    </location>
</feature>
<keyword evidence="3" id="KW-0472">Membrane</keyword>
<comment type="similarity">
    <text evidence="5">Belongs to the methyl-accepting chemotaxis (MCP) protein family.</text>
</comment>
<evidence type="ECO:0000256" key="5">
    <source>
        <dbReference type="ARBA" id="ARBA00029447"/>
    </source>
</evidence>
<protein>
    <submittedName>
        <fullName evidence="9">Methyl-accepting chemotaxis protein</fullName>
    </submittedName>
</protein>
<feature type="domain" description="Methyl-accepting transducer" evidence="7">
    <location>
        <begin position="287"/>
        <end position="544"/>
    </location>
</feature>
<dbReference type="SUPFAM" id="SSF58104">
    <property type="entry name" value="Methyl-accepting chemotaxis protein (MCP) signaling domain"/>
    <property type="match status" value="1"/>
</dbReference>
<dbReference type="Gene3D" id="1.10.287.950">
    <property type="entry name" value="Methyl-accepting chemotaxis protein"/>
    <property type="match status" value="1"/>
</dbReference>
<dbReference type="PANTHER" id="PTHR32089:SF112">
    <property type="entry name" value="LYSOZYME-LIKE PROTEIN-RELATED"/>
    <property type="match status" value="1"/>
</dbReference>
<evidence type="ECO:0000256" key="6">
    <source>
        <dbReference type="PROSITE-ProRule" id="PRU00284"/>
    </source>
</evidence>
<dbReference type="EMBL" id="CP095071">
    <property type="protein sequence ID" value="UOQ83763.1"/>
    <property type="molecule type" value="Genomic_DNA"/>
</dbReference>
<evidence type="ECO:0000313" key="10">
    <source>
        <dbReference type="Proteomes" id="UP000831537"/>
    </source>
</evidence>
<evidence type="ECO:0000256" key="2">
    <source>
        <dbReference type="ARBA" id="ARBA00022475"/>
    </source>
</evidence>
<dbReference type="PRINTS" id="PR00260">
    <property type="entry name" value="CHEMTRNSDUCR"/>
</dbReference>
<dbReference type="InterPro" id="IPR024478">
    <property type="entry name" value="HlyB_4HB_MCP"/>
</dbReference>
<dbReference type="PANTHER" id="PTHR32089">
    <property type="entry name" value="METHYL-ACCEPTING CHEMOTAXIS PROTEIN MCPB"/>
    <property type="match status" value="1"/>
</dbReference>
<evidence type="ECO:0000256" key="3">
    <source>
        <dbReference type="ARBA" id="ARBA00023136"/>
    </source>
</evidence>
<dbReference type="Pfam" id="PF00015">
    <property type="entry name" value="MCPsignal"/>
    <property type="match status" value="1"/>
</dbReference>
<dbReference type="InterPro" id="IPR004089">
    <property type="entry name" value="MCPsignal_dom"/>
</dbReference>
<sequence length="574" mass="64915">MFKKRRLSMKARIFLSFMTFLLLFLVSSAWSFVHFQNIEVSNHEIDEKHLPMLQTATDSYKRMYEVHNTLQETASTTMSVSVNNFKKEIEEALTLMEEDLTEIDAYINGLQQQELAASYNQYRQSWQQYQEVANRVIEAAEAKQTAVAQDELYKSIAYFERSAQEMSNMQQALNQYIADQTENSVTMSEQAIQSNIIISIIAIVLACLLGFLTQNYIRKPIIYIADYVDQLADGDLTMPSLTHKSKDEIGRLTTSMNYLKASMQTIFSTVHQYSRQSTETSYQLSSQMKDTVSGIDQVAGSVSEFAVQSQTQLSGISESTDLLHHVDQMLDQVKQLTNDMNESSMEANRKAQSGVKDMESIQAATDEMENSMQSSVAELLTLDKKMEMMDQFVQTIDQIAGQTNLLSLNAQVEAARAGESGKGFAVVANEVRHLADQSKHAAQEISEMIASIQTQKEKVTEQIGSTRKQVQASKVSIQDSRQHFQYMREVTEKVEQQNQQIVPLAEKMSGRLKDVLTFILEMRHTTEQYVSNAESLAAVSEEMNASVEELDHGLDRVAKSSHELHQQVSGYRVE</sequence>
<dbReference type="Pfam" id="PF12729">
    <property type="entry name" value="4HB_MCP_1"/>
    <property type="match status" value="1"/>
</dbReference>
<keyword evidence="4 6" id="KW-0807">Transducer</keyword>
<dbReference type="Pfam" id="PF00672">
    <property type="entry name" value="HAMP"/>
    <property type="match status" value="1"/>
</dbReference>
<evidence type="ECO:0000313" key="9">
    <source>
        <dbReference type="EMBL" id="UOQ83763.1"/>
    </source>
</evidence>
<evidence type="ECO:0000259" key="7">
    <source>
        <dbReference type="PROSITE" id="PS50111"/>
    </source>
</evidence>
<keyword evidence="10" id="KW-1185">Reference proteome</keyword>
<reference evidence="9 10" key="1">
    <citation type="submission" date="2022-04" db="EMBL/GenBank/DDBJ databases">
        <title>Gracilibacillus sp. isolated from saltern.</title>
        <authorList>
            <person name="Won M."/>
            <person name="Lee C.-M."/>
            <person name="Woen H.-Y."/>
            <person name="Kwon S.-W."/>
        </authorList>
    </citation>
    <scope>NUCLEOTIDE SEQUENCE [LARGE SCALE GENOMIC DNA]</scope>
    <source>
        <strain evidence="9 10">SSPM10-3</strain>
    </source>
</reference>
<evidence type="ECO:0000256" key="1">
    <source>
        <dbReference type="ARBA" id="ARBA00004236"/>
    </source>
</evidence>
<dbReference type="PROSITE" id="PS50885">
    <property type="entry name" value="HAMP"/>
    <property type="match status" value="1"/>
</dbReference>
<dbReference type="SMART" id="SM00283">
    <property type="entry name" value="MA"/>
    <property type="match status" value="1"/>
</dbReference>
<gene>
    <name evidence="9" type="ORF">MUN87_13475</name>
</gene>
<comment type="subcellular location">
    <subcellularLocation>
        <location evidence="1">Cell membrane</location>
    </subcellularLocation>
</comment>
<proteinExistence type="inferred from homology"/>
<accession>A0ABY4GHT4</accession>